<evidence type="ECO:0000313" key="2">
    <source>
        <dbReference type="Proteomes" id="UP000026960"/>
    </source>
</evidence>
<sequence>MDARVPASVVSDLMARATWESGLSKHVAATGATRGSHLGDPEPEYMQSVCNPLTGELFRLPDIEGTKRSTMFPGCRNTGLFTCSDAGHGAPDSYVVAVLCEDSNSGAFNMRRFLLQTIPASAPMADKHLWWLDLTWYIVSADPFNDRLELDFVELPRNSVCLEPSTNIIQEQGMHRRLVVSEGRLRYIEFSFALDDDGSSWTLEHQVVLGRICEVKG</sequence>
<dbReference type="EnsemblPlants" id="OBART05G08830.1">
    <property type="protein sequence ID" value="OBART05G08830.1"/>
    <property type="gene ID" value="OBART05G08830"/>
</dbReference>
<accession>A0A0D3G524</accession>
<reference evidence="1" key="1">
    <citation type="journal article" date="2009" name="Rice">
        <title>De Novo Next Generation Sequencing of Plant Genomes.</title>
        <authorList>
            <person name="Rounsley S."/>
            <person name="Marri P.R."/>
            <person name="Yu Y."/>
            <person name="He R."/>
            <person name="Sisneros N."/>
            <person name="Goicoechea J.L."/>
            <person name="Lee S.J."/>
            <person name="Angelova A."/>
            <person name="Kudrna D."/>
            <person name="Luo M."/>
            <person name="Affourtit J."/>
            <person name="Desany B."/>
            <person name="Knight J."/>
            <person name="Niazi F."/>
            <person name="Egholm M."/>
            <person name="Wing R.A."/>
        </authorList>
    </citation>
    <scope>NUCLEOTIDE SEQUENCE [LARGE SCALE GENOMIC DNA]</scope>
    <source>
        <strain evidence="1">IRGC 105608</strain>
    </source>
</reference>
<organism evidence="1">
    <name type="scientific">Oryza barthii</name>
    <dbReference type="NCBI Taxonomy" id="65489"/>
    <lineage>
        <taxon>Eukaryota</taxon>
        <taxon>Viridiplantae</taxon>
        <taxon>Streptophyta</taxon>
        <taxon>Embryophyta</taxon>
        <taxon>Tracheophyta</taxon>
        <taxon>Spermatophyta</taxon>
        <taxon>Magnoliopsida</taxon>
        <taxon>Liliopsida</taxon>
        <taxon>Poales</taxon>
        <taxon>Poaceae</taxon>
        <taxon>BOP clade</taxon>
        <taxon>Oryzoideae</taxon>
        <taxon>Oryzeae</taxon>
        <taxon>Oryzinae</taxon>
        <taxon>Oryza</taxon>
    </lineage>
</organism>
<protein>
    <recommendedName>
        <fullName evidence="3">DUF1618 domain-containing protein</fullName>
    </recommendedName>
</protein>
<dbReference type="EnsemblPlants" id="OBART05G08870.1">
    <property type="protein sequence ID" value="OBART05G08870.1"/>
    <property type="gene ID" value="OBART05G08870"/>
</dbReference>
<dbReference type="PANTHER" id="PTHR33086">
    <property type="entry name" value="OS05G0468200 PROTEIN-RELATED"/>
    <property type="match status" value="1"/>
</dbReference>
<proteinExistence type="predicted"/>
<dbReference type="PaxDb" id="65489-OBART05G08830.1"/>
<keyword evidence="2" id="KW-1185">Reference proteome</keyword>
<dbReference type="AlphaFoldDB" id="A0A0D3G524"/>
<dbReference type="Proteomes" id="UP000026960">
    <property type="component" value="Chromosome 5"/>
</dbReference>
<evidence type="ECO:0008006" key="3">
    <source>
        <dbReference type="Google" id="ProtNLM"/>
    </source>
</evidence>
<dbReference type="Gramene" id="OBART05G08870.1">
    <property type="protein sequence ID" value="OBART05G08870.1"/>
    <property type="gene ID" value="OBART05G08870"/>
</dbReference>
<dbReference type="Gramene" id="OBART05G08830.1">
    <property type="protein sequence ID" value="OBART05G08830.1"/>
    <property type="gene ID" value="OBART05G08830"/>
</dbReference>
<evidence type="ECO:0000313" key="1">
    <source>
        <dbReference type="EnsemblPlants" id="OBART05G08830.1"/>
    </source>
</evidence>
<name>A0A0D3G524_9ORYZ</name>
<dbReference type="PANTHER" id="PTHR33086:SF98">
    <property type="entry name" value="OS05G0468200 PROTEIN"/>
    <property type="match status" value="1"/>
</dbReference>
<dbReference type="STRING" id="65489.A0A0D3G524"/>
<dbReference type="HOGENOM" id="CLU_110886_0_0_1"/>
<reference evidence="1" key="2">
    <citation type="submission" date="2015-03" db="UniProtKB">
        <authorList>
            <consortium name="EnsemblPlants"/>
        </authorList>
    </citation>
    <scope>IDENTIFICATION</scope>
</reference>
<dbReference type="eggNOG" id="ENOG502RRT5">
    <property type="taxonomic scope" value="Eukaryota"/>
</dbReference>